<keyword evidence="4" id="KW-1185">Reference proteome</keyword>
<evidence type="ECO:0000256" key="1">
    <source>
        <dbReference type="SAM" id="MobiDB-lite"/>
    </source>
</evidence>
<name>A0AAV4U0C3_CAEEX</name>
<dbReference type="EMBL" id="BPLR01012085">
    <property type="protein sequence ID" value="GIY51215.1"/>
    <property type="molecule type" value="Genomic_DNA"/>
</dbReference>
<feature type="signal peptide" evidence="2">
    <location>
        <begin position="1"/>
        <end position="18"/>
    </location>
</feature>
<feature type="region of interest" description="Disordered" evidence="1">
    <location>
        <begin position="88"/>
        <end position="112"/>
    </location>
</feature>
<organism evidence="3 4">
    <name type="scientific">Caerostris extrusa</name>
    <name type="common">Bark spider</name>
    <name type="synonym">Caerostris bankana</name>
    <dbReference type="NCBI Taxonomy" id="172846"/>
    <lineage>
        <taxon>Eukaryota</taxon>
        <taxon>Metazoa</taxon>
        <taxon>Ecdysozoa</taxon>
        <taxon>Arthropoda</taxon>
        <taxon>Chelicerata</taxon>
        <taxon>Arachnida</taxon>
        <taxon>Araneae</taxon>
        <taxon>Araneomorphae</taxon>
        <taxon>Entelegynae</taxon>
        <taxon>Araneoidea</taxon>
        <taxon>Araneidae</taxon>
        <taxon>Caerostris</taxon>
    </lineage>
</organism>
<dbReference type="Proteomes" id="UP001054945">
    <property type="component" value="Unassembled WGS sequence"/>
</dbReference>
<feature type="chain" id="PRO_5044022620" evidence="2">
    <location>
        <begin position="19"/>
        <end position="121"/>
    </location>
</feature>
<gene>
    <name evidence="3" type="ORF">CEXT_261161</name>
</gene>
<feature type="compositionally biased region" description="Basic and acidic residues" evidence="1">
    <location>
        <begin position="90"/>
        <end position="99"/>
    </location>
</feature>
<evidence type="ECO:0000313" key="3">
    <source>
        <dbReference type="EMBL" id="GIY51215.1"/>
    </source>
</evidence>
<accession>A0AAV4U0C3</accession>
<proteinExistence type="predicted"/>
<protein>
    <submittedName>
        <fullName evidence="3">Uncharacterized protein</fullName>
    </submittedName>
</protein>
<sequence>MATLMLLLLFIRIHLKWAKRPFPFMSSLKSNDWHLYSDDLTHAVSVAVRRITSGTVAKEEEEERKEKHTQLLLWLFMEEQWLRKGPFRSSNRENHRNLEKCQNISPSTEKTEKEVAMIHPG</sequence>
<comment type="caution">
    <text evidence="3">The sequence shown here is derived from an EMBL/GenBank/DDBJ whole genome shotgun (WGS) entry which is preliminary data.</text>
</comment>
<keyword evidence="2" id="KW-0732">Signal</keyword>
<evidence type="ECO:0000313" key="4">
    <source>
        <dbReference type="Proteomes" id="UP001054945"/>
    </source>
</evidence>
<evidence type="ECO:0000256" key="2">
    <source>
        <dbReference type="SAM" id="SignalP"/>
    </source>
</evidence>
<reference evidence="3 4" key="1">
    <citation type="submission" date="2021-06" db="EMBL/GenBank/DDBJ databases">
        <title>Caerostris extrusa draft genome.</title>
        <authorList>
            <person name="Kono N."/>
            <person name="Arakawa K."/>
        </authorList>
    </citation>
    <scope>NUCLEOTIDE SEQUENCE [LARGE SCALE GENOMIC DNA]</scope>
</reference>
<dbReference type="AlphaFoldDB" id="A0AAV4U0C3"/>